<evidence type="ECO:0000313" key="2">
    <source>
        <dbReference type="Proteomes" id="UP000265520"/>
    </source>
</evidence>
<keyword evidence="2" id="KW-1185">Reference proteome</keyword>
<sequence>CAARRVAGATRSLARFRVVLLLVATRRAGVFCAARGAALFRAFGFWFMRYVQCSVARRAGLVRRVDFC</sequence>
<dbReference type="AlphaFoldDB" id="A0A392V664"/>
<evidence type="ECO:0000313" key="1">
    <source>
        <dbReference type="EMBL" id="MCI83707.1"/>
    </source>
</evidence>
<name>A0A392V664_9FABA</name>
<dbReference type="EMBL" id="LXQA011073439">
    <property type="protein sequence ID" value="MCI83707.1"/>
    <property type="molecule type" value="Genomic_DNA"/>
</dbReference>
<comment type="caution">
    <text evidence="1">The sequence shown here is derived from an EMBL/GenBank/DDBJ whole genome shotgun (WGS) entry which is preliminary data.</text>
</comment>
<organism evidence="1 2">
    <name type="scientific">Trifolium medium</name>
    <dbReference type="NCBI Taxonomy" id="97028"/>
    <lineage>
        <taxon>Eukaryota</taxon>
        <taxon>Viridiplantae</taxon>
        <taxon>Streptophyta</taxon>
        <taxon>Embryophyta</taxon>
        <taxon>Tracheophyta</taxon>
        <taxon>Spermatophyta</taxon>
        <taxon>Magnoliopsida</taxon>
        <taxon>eudicotyledons</taxon>
        <taxon>Gunneridae</taxon>
        <taxon>Pentapetalae</taxon>
        <taxon>rosids</taxon>
        <taxon>fabids</taxon>
        <taxon>Fabales</taxon>
        <taxon>Fabaceae</taxon>
        <taxon>Papilionoideae</taxon>
        <taxon>50 kb inversion clade</taxon>
        <taxon>NPAAA clade</taxon>
        <taxon>Hologalegina</taxon>
        <taxon>IRL clade</taxon>
        <taxon>Trifolieae</taxon>
        <taxon>Trifolium</taxon>
    </lineage>
</organism>
<protein>
    <submittedName>
        <fullName evidence="1">Uncharacterized protein</fullName>
    </submittedName>
</protein>
<accession>A0A392V664</accession>
<dbReference type="Proteomes" id="UP000265520">
    <property type="component" value="Unassembled WGS sequence"/>
</dbReference>
<feature type="non-terminal residue" evidence="1">
    <location>
        <position position="1"/>
    </location>
</feature>
<proteinExistence type="predicted"/>
<reference evidence="1 2" key="1">
    <citation type="journal article" date="2018" name="Front. Plant Sci.">
        <title>Red Clover (Trifolium pratense) and Zigzag Clover (T. medium) - A Picture of Genomic Similarities and Differences.</title>
        <authorList>
            <person name="Dluhosova J."/>
            <person name="Istvanek J."/>
            <person name="Nedelnik J."/>
            <person name="Repkova J."/>
        </authorList>
    </citation>
    <scope>NUCLEOTIDE SEQUENCE [LARGE SCALE GENOMIC DNA]</scope>
    <source>
        <strain evidence="2">cv. 10/8</strain>
        <tissue evidence="1">Leaf</tissue>
    </source>
</reference>